<sequence length="609" mass="67020">MSANAPENGAIPPPQQHEASIHNASGFESSDHVVTTVKMEENHHPYASSVDDKKQNNLMMNQNHIDSQPFDEDEKLGAEEYEPEEGKKKKKFNYSEFYGRHRRWFHLAMFLIFTGYLAAAFALQVPKGYNQENLVLGLIYAFVTLYLLFQHVPISLVVNPFLATVGFLGKPIMKLRRRIRNMLYFGGVLIIIIVVVFAMPETENANRVQRLIGFVGLLFFLGGTFASSKNHRKINWNTVAGGILLQFVLGLFVFKTSAGHDLFQWIAVFAEGFLSKAWHGTSFVFGEDVANSGMFFMSVVPVVIFFAAVVQMLYYVNALPWILSHAARIFIRVLGVSGAEAVVAVGSCFLGQTEAPLLVRPVIATMTKAEIHQVMTCGFATISGSVLFAYISMGVSGQALITSSIMSIPCSLAISKLRYPETEEPVTRKDAAVERDTESYNLLHAASTGAGLGMTIALLIVANLIAILALLYSVNAFLTWLGNFLTIQNLTLEFITGYLFVPLAWFIGADTQDLVPVGRLMALKIWANEFVAYNEMQTVYLETLTYRSRLISTYALCGFANFSSIGIQLGGLGAIAPKRTGEIAEMAISALICGSICTWVSACFAGMLL</sequence>
<dbReference type="PANTHER" id="PTHR10590:SF4">
    <property type="entry name" value="SOLUTE CARRIER FAMILY 28 MEMBER 3"/>
    <property type="match status" value="1"/>
</dbReference>
<dbReference type="GO" id="GO:0005886">
    <property type="term" value="C:plasma membrane"/>
    <property type="evidence" value="ECO:0007669"/>
    <property type="project" value="UniProtKB-SubCell"/>
</dbReference>
<evidence type="ECO:0000256" key="2">
    <source>
        <dbReference type="ARBA" id="ARBA00009033"/>
    </source>
</evidence>
<feature type="transmembrane region" description="Helical" evidence="8">
    <location>
        <begin position="456"/>
        <end position="478"/>
    </location>
</feature>
<organism evidence="12 13">
    <name type="scientific">Phascolomyces articulosus</name>
    <dbReference type="NCBI Taxonomy" id="60185"/>
    <lineage>
        <taxon>Eukaryota</taxon>
        <taxon>Fungi</taxon>
        <taxon>Fungi incertae sedis</taxon>
        <taxon>Mucoromycota</taxon>
        <taxon>Mucoromycotina</taxon>
        <taxon>Mucoromycetes</taxon>
        <taxon>Mucorales</taxon>
        <taxon>Lichtheimiaceae</taxon>
        <taxon>Phascolomyces</taxon>
    </lineage>
</organism>
<dbReference type="AlphaFoldDB" id="A0AAD5KA86"/>
<evidence type="ECO:0000313" key="12">
    <source>
        <dbReference type="EMBL" id="KAI9275907.1"/>
    </source>
</evidence>
<keyword evidence="6 8" id="KW-0472">Membrane</keyword>
<evidence type="ECO:0000256" key="4">
    <source>
        <dbReference type="ARBA" id="ARBA00022692"/>
    </source>
</evidence>
<feature type="domain" description="Concentrative nucleoside transporter C-terminal" evidence="10">
    <location>
        <begin position="400"/>
        <end position="606"/>
    </location>
</feature>
<comment type="subcellular location">
    <subcellularLocation>
        <location evidence="1">Cell membrane</location>
        <topology evidence="1">Multi-pass membrane protein</topology>
    </subcellularLocation>
</comment>
<dbReference type="GO" id="GO:0005337">
    <property type="term" value="F:nucleoside transmembrane transporter activity"/>
    <property type="evidence" value="ECO:0007669"/>
    <property type="project" value="InterPro"/>
</dbReference>
<feature type="transmembrane region" description="Helical" evidence="8">
    <location>
        <begin position="329"/>
        <end position="352"/>
    </location>
</feature>
<feature type="domain" description="Concentrative nucleoside transporter N-terminal" evidence="9">
    <location>
        <begin position="215"/>
        <end position="287"/>
    </location>
</feature>
<feature type="transmembrane region" description="Helical" evidence="8">
    <location>
        <begin position="551"/>
        <end position="575"/>
    </location>
</feature>
<evidence type="ECO:0000256" key="1">
    <source>
        <dbReference type="ARBA" id="ARBA00004651"/>
    </source>
</evidence>
<name>A0AAD5KA86_9FUNG</name>
<evidence type="ECO:0000259" key="10">
    <source>
        <dbReference type="Pfam" id="PF07662"/>
    </source>
</evidence>
<evidence type="ECO:0000256" key="5">
    <source>
        <dbReference type="ARBA" id="ARBA00022989"/>
    </source>
</evidence>
<proteinExistence type="inferred from homology"/>
<dbReference type="PANTHER" id="PTHR10590">
    <property type="entry name" value="SODIUM/NUCLEOSIDE COTRANSPORTER"/>
    <property type="match status" value="1"/>
</dbReference>
<feature type="transmembrane region" description="Helical" evidence="8">
    <location>
        <begin position="211"/>
        <end position="227"/>
    </location>
</feature>
<feature type="transmembrane region" description="Helical" evidence="8">
    <location>
        <begin position="234"/>
        <end position="254"/>
    </location>
</feature>
<reference evidence="12" key="1">
    <citation type="journal article" date="2022" name="IScience">
        <title>Evolution of zygomycete secretomes and the origins of terrestrial fungal ecologies.</title>
        <authorList>
            <person name="Chang Y."/>
            <person name="Wang Y."/>
            <person name="Mondo S."/>
            <person name="Ahrendt S."/>
            <person name="Andreopoulos W."/>
            <person name="Barry K."/>
            <person name="Beard J."/>
            <person name="Benny G.L."/>
            <person name="Blankenship S."/>
            <person name="Bonito G."/>
            <person name="Cuomo C."/>
            <person name="Desiro A."/>
            <person name="Gervers K.A."/>
            <person name="Hundley H."/>
            <person name="Kuo A."/>
            <person name="LaButti K."/>
            <person name="Lang B.F."/>
            <person name="Lipzen A."/>
            <person name="O'Donnell K."/>
            <person name="Pangilinan J."/>
            <person name="Reynolds N."/>
            <person name="Sandor L."/>
            <person name="Smith M.E."/>
            <person name="Tsang A."/>
            <person name="Grigoriev I.V."/>
            <person name="Stajich J.E."/>
            <person name="Spatafora J.W."/>
        </authorList>
    </citation>
    <scope>NUCLEOTIDE SEQUENCE</scope>
    <source>
        <strain evidence="12">RSA 2281</strain>
    </source>
</reference>
<feature type="region of interest" description="Disordered" evidence="7">
    <location>
        <begin position="1"/>
        <end position="31"/>
    </location>
</feature>
<evidence type="ECO:0000259" key="11">
    <source>
        <dbReference type="Pfam" id="PF07670"/>
    </source>
</evidence>
<dbReference type="GO" id="GO:0015293">
    <property type="term" value="F:symporter activity"/>
    <property type="evidence" value="ECO:0007669"/>
    <property type="project" value="TreeGrafter"/>
</dbReference>
<dbReference type="Pfam" id="PF07670">
    <property type="entry name" value="Gate"/>
    <property type="match status" value="1"/>
</dbReference>
<accession>A0AAD5KA86</accession>
<evidence type="ECO:0000256" key="3">
    <source>
        <dbReference type="ARBA" id="ARBA00022475"/>
    </source>
</evidence>
<dbReference type="Proteomes" id="UP001209540">
    <property type="component" value="Unassembled WGS sequence"/>
</dbReference>
<feature type="transmembrane region" description="Helical" evidence="8">
    <location>
        <begin position="294"/>
        <end position="317"/>
    </location>
</feature>
<keyword evidence="4 8" id="KW-0812">Transmembrane</keyword>
<dbReference type="Pfam" id="PF07662">
    <property type="entry name" value="Nucleos_tra2_C"/>
    <property type="match status" value="1"/>
</dbReference>
<feature type="transmembrane region" description="Helical" evidence="8">
    <location>
        <begin position="587"/>
        <end position="608"/>
    </location>
</feature>
<reference evidence="12" key="2">
    <citation type="submission" date="2023-02" db="EMBL/GenBank/DDBJ databases">
        <authorList>
            <consortium name="DOE Joint Genome Institute"/>
            <person name="Mondo S.J."/>
            <person name="Chang Y."/>
            <person name="Wang Y."/>
            <person name="Ahrendt S."/>
            <person name="Andreopoulos W."/>
            <person name="Barry K."/>
            <person name="Beard J."/>
            <person name="Benny G.L."/>
            <person name="Blankenship S."/>
            <person name="Bonito G."/>
            <person name="Cuomo C."/>
            <person name="Desiro A."/>
            <person name="Gervers K.A."/>
            <person name="Hundley H."/>
            <person name="Kuo A."/>
            <person name="LaButti K."/>
            <person name="Lang B.F."/>
            <person name="Lipzen A."/>
            <person name="O'Donnell K."/>
            <person name="Pangilinan J."/>
            <person name="Reynolds N."/>
            <person name="Sandor L."/>
            <person name="Smith M.W."/>
            <person name="Tsang A."/>
            <person name="Grigoriev I.V."/>
            <person name="Stajich J.E."/>
            <person name="Spatafora J.W."/>
        </authorList>
    </citation>
    <scope>NUCLEOTIDE SEQUENCE</scope>
    <source>
        <strain evidence="12">RSA 2281</strain>
    </source>
</reference>
<comment type="similarity">
    <text evidence="2">Belongs to the concentrative nucleoside transporter (CNT) (TC 2.A.41) family.</text>
</comment>
<evidence type="ECO:0000256" key="7">
    <source>
        <dbReference type="SAM" id="MobiDB-lite"/>
    </source>
</evidence>
<comment type="caution">
    <text evidence="12">The sequence shown here is derived from an EMBL/GenBank/DDBJ whole genome shotgun (WGS) entry which is preliminary data.</text>
</comment>
<feature type="domain" description="Nucleoside transporter/FeoB GTPase Gate" evidence="11">
    <location>
        <begin position="297"/>
        <end position="394"/>
    </location>
</feature>
<evidence type="ECO:0000259" key="9">
    <source>
        <dbReference type="Pfam" id="PF01773"/>
    </source>
</evidence>
<gene>
    <name evidence="12" type="ORF">BDA99DRAFT_601449</name>
</gene>
<evidence type="ECO:0000313" key="13">
    <source>
        <dbReference type="Proteomes" id="UP001209540"/>
    </source>
</evidence>
<dbReference type="EMBL" id="JAIXMP010000003">
    <property type="protein sequence ID" value="KAI9275907.1"/>
    <property type="molecule type" value="Genomic_DNA"/>
</dbReference>
<feature type="transmembrane region" description="Helical" evidence="8">
    <location>
        <begin position="372"/>
        <end position="392"/>
    </location>
</feature>
<keyword evidence="3" id="KW-1003">Cell membrane</keyword>
<feature type="transmembrane region" description="Helical" evidence="8">
    <location>
        <begin position="104"/>
        <end position="125"/>
    </location>
</feature>
<dbReference type="InterPro" id="IPR011657">
    <property type="entry name" value="CNT_C_dom"/>
</dbReference>
<evidence type="ECO:0000256" key="8">
    <source>
        <dbReference type="SAM" id="Phobius"/>
    </source>
</evidence>
<feature type="transmembrane region" description="Helical" evidence="8">
    <location>
        <begin position="181"/>
        <end position="199"/>
    </location>
</feature>
<dbReference type="Pfam" id="PF01773">
    <property type="entry name" value="Nucleos_tra2_N"/>
    <property type="match status" value="1"/>
</dbReference>
<dbReference type="InterPro" id="IPR011642">
    <property type="entry name" value="Gate_dom"/>
</dbReference>
<feature type="transmembrane region" description="Helical" evidence="8">
    <location>
        <begin position="490"/>
        <end position="508"/>
    </location>
</feature>
<feature type="transmembrane region" description="Helical" evidence="8">
    <location>
        <begin position="137"/>
        <end position="169"/>
    </location>
</feature>
<dbReference type="InterPro" id="IPR002668">
    <property type="entry name" value="CNT_N_dom"/>
</dbReference>
<keyword evidence="13" id="KW-1185">Reference proteome</keyword>
<evidence type="ECO:0000256" key="6">
    <source>
        <dbReference type="ARBA" id="ARBA00023136"/>
    </source>
</evidence>
<protein>
    <submittedName>
        <fullName evidence="12">Na+ dependent nucleoside transporter C-terminus-domain-containing protein</fullName>
    </submittedName>
</protein>
<keyword evidence="5 8" id="KW-1133">Transmembrane helix</keyword>
<dbReference type="InterPro" id="IPR008276">
    <property type="entry name" value="C_nuclsd_transpt"/>
</dbReference>